<dbReference type="Gene3D" id="1.20.1640.10">
    <property type="entry name" value="Multidrug efflux transporter AcrB transmembrane domain"/>
    <property type="match status" value="2"/>
</dbReference>
<dbReference type="PANTHER" id="PTHR32063">
    <property type="match status" value="1"/>
</dbReference>
<name>A0A6P2UQL7_BURL3</name>
<dbReference type="SUPFAM" id="SSF82714">
    <property type="entry name" value="Multidrug efflux transporter AcrB TolC docking domain, DN and DC subdomains"/>
    <property type="match status" value="2"/>
</dbReference>
<feature type="transmembrane region" description="Helical" evidence="1">
    <location>
        <begin position="827"/>
        <end position="850"/>
    </location>
</feature>
<gene>
    <name evidence="2" type="ORF">BLA18112_02058</name>
</gene>
<feature type="transmembrane region" description="Helical" evidence="1">
    <location>
        <begin position="961"/>
        <end position="987"/>
    </location>
</feature>
<dbReference type="GO" id="GO:0042910">
    <property type="term" value="F:xenobiotic transmembrane transporter activity"/>
    <property type="evidence" value="ECO:0007669"/>
    <property type="project" value="TreeGrafter"/>
</dbReference>
<feature type="transmembrane region" description="Helical" evidence="1">
    <location>
        <begin position="518"/>
        <end position="537"/>
    </location>
</feature>
<feature type="transmembrane region" description="Helical" evidence="1">
    <location>
        <begin position="857"/>
        <end position="876"/>
    </location>
</feature>
<dbReference type="SUPFAM" id="SSF82693">
    <property type="entry name" value="Multidrug efflux transporter AcrB pore domain, PN1, PN2, PC1 and PC2 subdomains"/>
    <property type="match status" value="3"/>
</dbReference>
<feature type="transmembrane region" description="Helical" evidence="1">
    <location>
        <begin position="358"/>
        <end position="379"/>
    </location>
</feature>
<keyword evidence="1" id="KW-0472">Membrane</keyword>
<feature type="transmembrane region" description="Helical" evidence="1">
    <location>
        <begin position="425"/>
        <end position="445"/>
    </location>
</feature>
<dbReference type="GO" id="GO:0005886">
    <property type="term" value="C:plasma membrane"/>
    <property type="evidence" value="ECO:0007669"/>
    <property type="project" value="TreeGrafter"/>
</dbReference>
<dbReference type="Gene3D" id="3.30.2090.10">
    <property type="entry name" value="Multidrug efflux transporter AcrB TolC docking domain, DN and DC subdomains"/>
    <property type="match status" value="2"/>
</dbReference>
<reference evidence="2 3" key="1">
    <citation type="submission" date="2019-09" db="EMBL/GenBank/DDBJ databases">
        <authorList>
            <person name="Depoorter E."/>
        </authorList>
    </citation>
    <scope>NUCLEOTIDE SEQUENCE [LARGE SCALE GENOMIC DNA]</scope>
    <source>
        <strain evidence="2">R-18112</strain>
    </source>
</reference>
<dbReference type="RefSeq" id="WP_175043548.1">
    <property type="nucleotide sequence ID" value="NZ_CABVQI010000005.1"/>
</dbReference>
<proteinExistence type="predicted"/>
<dbReference type="InterPro" id="IPR027463">
    <property type="entry name" value="AcrB_DN_DC_subdom"/>
</dbReference>
<dbReference type="PRINTS" id="PR00702">
    <property type="entry name" value="ACRIFLAVINRP"/>
</dbReference>
<feature type="transmembrane region" description="Helical" evidence="1">
    <location>
        <begin position="385"/>
        <end position="405"/>
    </location>
</feature>
<evidence type="ECO:0000256" key="1">
    <source>
        <dbReference type="SAM" id="Phobius"/>
    </source>
</evidence>
<dbReference type="Gene3D" id="3.30.70.1430">
    <property type="entry name" value="Multidrug efflux transporter AcrB pore domain"/>
    <property type="match status" value="2"/>
</dbReference>
<dbReference type="InterPro" id="IPR001036">
    <property type="entry name" value="Acrflvin-R"/>
</dbReference>
<dbReference type="SUPFAM" id="SSF82866">
    <property type="entry name" value="Multidrug efflux transporter AcrB transmembrane domain"/>
    <property type="match status" value="2"/>
</dbReference>
<feature type="transmembrane region" description="Helical" evidence="1">
    <location>
        <begin position="888"/>
        <end position="909"/>
    </location>
</feature>
<feature type="transmembrane region" description="Helical" evidence="1">
    <location>
        <begin position="930"/>
        <end position="949"/>
    </location>
</feature>
<dbReference type="AlphaFoldDB" id="A0A6P2UQL7"/>
<accession>A0A6P2UQL7</accession>
<dbReference type="Proteomes" id="UP000494274">
    <property type="component" value="Unassembled WGS sequence"/>
</dbReference>
<dbReference type="Pfam" id="PF00873">
    <property type="entry name" value="ACR_tran"/>
    <property type="match status" value="1"/>
</dbReference>
<protein>
    <submittedName>
        <fullName evidence="2">AcrB/AcrD/AcrF family membrane protein</fullName>
    </submittedName>
</protein>
<feature type="transmembrane region" description="Helical" evidence="1">
    <location>
        <begin position="334"/>
        <end position="351"/>
    </location>
</feature>
<evidence type="ECO:0000313" key="2">
    <source>
        <dbReference type="EMBL" id="VWC72653.1"/>
    </source>
</evidence>
<dbReference type="Gene3D" id="3.30.70.1440">
    <property type="entry name" value="Multidrug efflux transporter AcrB pore domain"/>
    <property type="match status" value="1"/>
</dbReference>
<dbReference type="PANTHER" id="PTHR32063:SF77">
    <property type="entry name" value="ACR FAMILY TRANSPORT PROTEIN"/>
    <property type="match status" value="1"/>
</dbReference>
<sequence>MNLANWSIRNPVAGILLFVLLSLAGIAGFMRLPVQAWPDVQLPTVEITLTEPGAAPAQLEAEVVRKVENALAAIASVKHILTTVTDGKVFISVQFELGKDLSSALIECKNTVDSIRPQLPASLEQPVVAPVNASGDPVLVYAVSSSRMNERDLSWFVDDTVSRAVQAIPGVGAFRRIGGVQRQVRVEVDPTQMAALGISAADVSQALRDMQQQSSGGRTDLGGSEQSVRVIATVHQTSELAALPLTLRDGRTVRLDQFATVADTHAERTQMALLDGKRVVAFSVSRAKGHDETAIAVQVGHVLAQLGASHPDVRFLATDGSITATRAVYSGSMHMLYEGALLAVIVVWWFLRDWRATFVAACALPLSILPTFAAMSWLGFSLNTLTLLALAVVIGILVDDAIVEVENIEAHRRGGKSIRQSVEDAIHEIALPVVATTMALVAVFLPTATMGGITGRYFVQFGWTSVIAVLASLLVARVLTPILAIALLGNRPAHRERDGRLMQRYLDAVRWCLTHRKLTLGAAALYFVGSLALVPFIPSGFVPATDNSSTRVTMSLPPGSSLASTVAMTETARAALSTLKGVDHVFANVDRVSGELTLILAPRGARPNQTEIEAQARRVLSGIPGARFTVGGSGAGDHLRLILASDDDGALNKAARALESELRGVGSLTNINSTANLERPELVVRPDLDRTSNVGASTEAIGDIVRITTSGDFGSNLARLDLDNRQIDINVSMPGAYRHDLSALANLRIPTASGTVPLASIATLAVGSGPSRIDRRDRRRYIVISADLDGMHLGDAISAAYKLPSVLALPPGVALIPDGDAELQGELAGSFVTAIVVGILCVYCVLALLFRDLLQPVTILSALPLSIGGAMLALLVTRNELSVPSMLGLLMLMGVVSKNSILLVEHAILRVRSDGLTLHQALLDACYKRARPIVMTTVAMIAGMVPIALGFGADSSFRRPMAVAVIGGLITSTALSLLVVPVVFVYVDRFRQFLIRVAARLARPRLPAGLGMAPFPAQSKTSRPTAGAVGMHNE</sequence>
<dbReference type="EMBL" id="CABVQI010000005">
    <property type="protein sequence ID" value="VWC72653.1"/>
    <property type="molecule type" value="Genomic_DNA"/>
</dbReference>
<feature type="transmembrane region" description="Helical" evidence="1">
    <location>
        <begin position="465"/>
        <end position="488"/>
    </location>
</feature>
<keyword evidence="1" id="KW-1133">Transmembrane helix</keyword>
<dbReference type="Gene3D" id="3.30.70.1320">
    <property type="entry name" value="Multidrug efflux transporter AcrB pore domain like"/>
    <property type="match status" value="1"/>
</dbReference>
<organism evidence="2 3">
    <name type="scientific">Burkholderia lata (strain ATCC 17760 / DSM 23089 / LMG 22485 / NCIMB 9086 / R18194 / 383)</name>
    <dbReference type="NCBI Taxonomy" id="482957"/>
    <lineage>
        <taxon>Bacteria</taxon>
        <taxon>Pseudomonadati</taxon>
        <taxon>Pseudomonadota</taxon>
        <taxon>Betaproteobacteria</taxon>
        <taxon>Burkholderiales</taxon>
        <taxon>Burkholderiaceae</taxon>
        <taxon>Burkholderia</taxon>
        <taxon>Burkholderia cepacia complex</taxon>
    </lineage>
</organism>
<keyword evidence="1" id="KW-0812">Transmembrane</keyword>
<evidence type="ECO:0000313" key="3">
    <source>
        <dbReference type="Proteomes" id="UP000494274"/>
    </source>
</evidence>